<evidence type="ECO:0000313" key="1">
    <source>
        <dbReference type="EMBL" id="KAF0447368.1"/>
    </source>
</evidence>
<evidence type="ECO:0000313" key="2">
    <source>
        <dbReference type="Proteomes" id="UP000439903"/>
    </source>
</evidence>
<organism evidence="1 2">
    <name type="scientific">Gigaspora margarita</name>
    <dbReference type="NCBI Taxonomy" id="4874"/>
    <lineage>
        <taxon>Eukaryota</taxon>
        <taxon>Fungi</taxon>
        <taxon>Fungi incertae sedis</taxon>
        <taxon>Mucoromycota</taxon>
        <taxon>Glomeromycotina</taxon>
        <taxon>Glomeromycetes</taxon>
        <taxon>Diversisporales</taxon>
        <taxon>Gigasporaceae</taxon>
        <taxon>Gigaspora</taxon>
    </lineage>
</organism>
<name>A0A8H3XCA6_GIGMA</name>
<sequence>MLAKLSTICYVHSCTEHIAREYIIKEVTGIVRLQDDDPTKVIYLNVKAFLTVNELTNDLIEPFETGDVVYLKEKFIENNNYYSVSATSIKTLNFDFNTMPALGINSVIVGVTTQTVKEIEGNLILEFHVEERIGDKEASNFTVEAKHNSNNKYLLNKTTSINQNARLTTVVLVGMIYYKFDNDMTSGKHIVMLEDLSIITSNREFLNTQTWLFLGYPKRPYPDILKEQIDNPKELLHDLQKTKMLRYRI</sequence>
<dbReference type="Proteomes" id="UP000439903">
    <property type="component" value="Unassembled WGS sequence"/>
</dbReference>
<dbReference type="OrthoDB" id="2339810at2759"/>
<dbReference type="EMBL" id="WTPW01001240">
    <property type="protein sequence ID" value="KAF0447368.1"/>
    <property type="molecule type" value="Genomic_DNA"/>
</dbReference>
<protein>
    <submittedName>
        <fullName evidence="1">Uncharacterized protein</fullName>
    </submittedName>
</protein>
<dbReference type="AlphaFoldDB" id="A0A8H3XCA6"/>
<reference evidence="1 2" key="1">
    <citation type="journal article" date="2019" name="Environ. Microbiol.">
        <title>At the nexus of three kingdoms: the genome of the mycorrhizal fungus Gigaspora margarita provides insights into plant, endobacterial and fungal interactions.</title>
        <authorList>
            <person name="Venice F."/>
            <person name="Ghignone S."/>
            <person name="Salvioli di Fossalunga A."/>
            <person name="Amselem J."/>
            <person name="Novero M."/>
            <person name="Xianan X."/>
            <person name="Sedzielewska Toro K."/>
            <person name="Morin E."/>
            <person name="Lipzen A."/>
            <person name="Grigoriev I.V."/>
            <person name="Henrissat B."/>
            <person name="Martin F.M."/>
            <person name="Bonfante P."/>
        </authorList>
    </citation>
    <scope>NUCLEOTIDE SEQUENCE [LARGE SCALE GENOMIC DNA]</scope>
    <source>
        <strain evidence="1 2">BEG34</strain>
    </source>
</reference>
<proteinExistence type="predicted"/>
<comment type="caution">
    <text evidence="1">The sequence shown here is derived from an EMBL/GenBank/DDBJ whole genome shotgun (WGS) entry which is preliminary data.</text>
</comment>
<gene>
    <name evidence="1" type="ORF">F8M41_002800</name>
</gene>
<keyword evidence="2" id="KW-1185">Reference proteome</keyword>
<accession>A0A8H3XCA6</accession>